<protein>
    <recommendedName>
        <fullName evidence="3">Cyclase</fullName>
    </recommendedName>
</protein>
<sequence length="89" mass="10075">MMTTIVARHKVGDFDTWLKGHEDRKRVFAPAISSFKTYRDANDPNSIALVIEVTDMEKLQSIIDDPANAELQKKHTVLRPITISLPVDI</sequence>
<name>A0A399SSY2_9BACT</name>
<organism evidence="1 2">
    <name type="scientific">Maribellus luteus</name>
    <dbReference type="NCBI Taxonomy" id="2305463"/>
    <lineage>
        <taxon>Bacteria</taxon>
        <taxon>Pseudomonadati</taxon>
        <taxon>Bacteroidota</taxon>
        <taxon>Bacteroidia</taxon>
        <taxon>Marinilabiliales</taxon>
        <taxon>Prolixibacteraceae</taxon>
        <taxon>Maribellus</taxon>
    </lineage>
</organism>
<accession>A0A399SSY2</accession>
<keyword evidence="2" id="KW-1185">Reference proteome</keyword>
<comment type="caution">
    <text evidence="1">The sequence shown here is derived from an EMBL/GenBank/DDBJ whole genome shotgun (WGS) entry which is preliminary data.</text>
</comment>
<dbReference type="AlphaFoldDB" id="A0A399SSY2"/>
<evidence type="ECO:0000313" key="2">
    <source>
        <dbReference type="Proteomes" id="UP000265926"/>
    </source>
</evidence>
<proteinExistence type="predicted"/>
<evidence type="ECO:0008006" key="3">
    <source>
        <dbReference type="Google" id="ProtNLM"/>
    </source>
</evidence>
<dbReference type="Proteomes" id="UP000265926">
    <property type="component" value="Unassembled WGS sequence"/>
</dbReference>
<gene>
    <name evidence="1" type="ORF">D1614_15470</name>
</gene>
<dbReference type="OrthoDB" id="1329448at2"/>
<reference evidence="1 2" key="1">
    <citation type="submission" date="2018-08" db="EMBL/GenBank/DDBJ databases">
        <title>Pallidiluteibacterium maritimus gen. nov., sp. nov., isolated from coastal sediment.</title>
        <authorList>
            <person name="Zhou L.Y."/>
        </authorList>
    </citation>
    <scope>NUCLEOTIDE SEQUENCE [LARGE SCALE GENOMIC DNA]</scope>
    <source>
        <strain evidence="1 2">XSD2</strain>
    </source>
</reference>
<dbReference type="EMBL" id="QWGR01000009">
    <property type="protein sequence ID" value="RIJ47156.1"/>
    <property type="molecule type" value="Genomic_DNA"/>
</dbReference>
<evidence type="ECO:0000313" key="1">
    <source>
        <dbReference type="EMBL" id="RIJ47156.1"/>
    </source>
</evidence>